<dbReference type="Proteomes" id="UP000244069">
    <property type="component" value="Unassembled WGS sequence"/>
</dbReference>
<evidence type="ECO:0000313" key="3">
    <source>
        <dbReference type="Proteomes" id="UP000244069"/>
    </source>
</evidence>
<dbReference type="OrthoDB" id="7875256at2"/>
<name>A0A2T6ABC2_9RHOB</name>
<evidence type="ECO:0000256" key="1">
    <source>
        <dbReference type="SAM" id="Phobius"/>
    </source>
</evidence>
<proteinExistence type="predicted"/>
<keyword evidence="1" id="KW-0812">Transmembrane</keyword>
<feature type="transmembrane region" description="Helical" evidence="1">
    <location>
        <begin position="37"/>
        <end position="55"/>
    </location>
</feature>
<dbReference type="RefSeq" id="WP_107978444.1">
    <property type="nucleotide sequence ID" value="NZ_BMEZ01000030.1"/>
</dbReference>
<accession>A0A2T6ABC2</accession>
<reference evidence="2 3" key="1">
    <citation type="submission" date="2018-04" db="EMBL/GenBank/DDBJ databases">
        <title>Genomic Encyclopedia of Archaeal and Bacterial Type Strains, Phase II (KMG-II): from individual species to whole genera.</title>
        <authorList>
            <person name="Goeker M."/>
        </authorList>
    </citation>
    <scope>NUCLEOTIDE SEQUENCE [LARGE SCALE GENOMIC DNA]</scope>
    <source>
        <strain evidence="2 3">DSM 29329</strain>
    </source>
</reference>
<dbReference type="AlphaFoldDB" id="A0A2T6ABC2"/>
<sequence length="81" mass="9403">MNSQFPGRVEDYTRACLVLIFVNLLWVFALIWATWGFFPVLLLAVVLNHAITRLGPIRARRQREVIRRGKGRPDRTETPRG</sequence>
<comment type="caution">
    <text evidence="2">The sequence shown here is derived from an EMBL/GenBank/DDBJ whole genome shotgun (WGS) entry which is preliminary data.</text>
</comment>
<feature type="transmembrane region" description="Helical" evidence="1">
    <location>
        <begin position="12"/>
        <end position="31"/>
    </location>
</feature>
<dbReference type="EMBL" id="QBKN01000032">
    <property type="protein sequence ID" value="PTX41123.1"/>
    <property type="molecule type" value="Genomic_DNA"/>
</dbReference>
<organism evidence="2 3">
    <name type="scientific">Allosediminivita pacifica</name>
    <dbReference type="NCBI Taxonomy" id="1267769"/>
    <lineage>
        <taxon>Bacteria</taxon>
        <taxon>Pseudomonadati</taxon>
        <taxon>Pseudomonadota</taxon>
        <taxon>Alphaproteobacteria</taxon>
        <taxon>Rhodobacterales</taxon>
        <taxon>Paracoccaceae</taxon>
        <taxon>Allosediminivita</taxon>
    </lineage>
</organism>
<evidence type="ECO:0000313" key="2">
    <source>
        <dbReference type="EMBL" id="PTX41123.1"/>
    </source>
</evidence>
<gene>
    <name evidence="2" type="ORF">C8N44_13228</name>
</gene>
<keyword evidence="1" id="KW-0472">Membrane</keyword>
<protein>
    <submittedName>
        <fullName evidence="2">Uncharacterized protein</fullName>
    </submittedName>
</protein>
<keyword evidence="1" id="KW-1133">Transmembrane helix</keyword>
<keyword evidence="3" id="KW-1185">Reference proteome</keyword>